<keyword evidence="1" id="KW-0812">Transmembrane</keyword>
<dbReference type="RefSeq" id="WP_343042139.1">
    <property type="nucleotide sequence ID" value="NZ_WOCA01000003.1"/>
</dbReference>
<dbReference type="Pfam" id="PF19638">
    <property type="entry name" value="DUF6141"/>
    <property type="match status" value="1"/>
</dbReference>
<evidence type="ECO:0000313" key="2">
    <source>
        <dbReference type="EMBL" id="MUK87860.1"/>
    </source>
</evidence>
<evidence type="ECO:0000313" key="3">
    <source>
        <dbReference type="Proteomes" id="UP000469125"/>
    </source>
</evidence>
<reference evidence="2 3" key="1">
    <citation type="submission" date="2019-11" db="EMBL/GenBank/DDBJ databases">
        <authorList>
            <person name="Li X."/>
        </authorList>
    </citation>
    <scope>NUCLEOTIDE SEQUENCE [LARGE SCALE GENOMIC DNA]</scope>
    <source>
        <strain evidence="2 3">L9</strain>
    </source>
</reference>
<name>A0A6N8FEA4_9BACI</name>
<gene>
    <name evidence="2" type="ORF">GMD78_05535</name>
</gene>
<organism evidence="2 3">
    <name type="scientific">Ornithinibacillus caprae</name>
    <dbReference type="NCBI Taxonomy" id="2678566"/>
    <lineage>
        <taxon>Bacteria</taxon>
        <taxon>Bacillati</taxon>
        <taxon>Bacillota</taxon>
        <taxon>Bacilli</taxon>
        <taxon>Bacillales</taxon>
        <taxon>Bacillaceae</taxon>
        <taxon>Ornithinibacillus</taxon>
    </lineage>
</organism>
<accession>A0A6N8FEA4</accession>
<protein>
    <submittedName>
        <fullName evidence="2">Uncharacterized protein</fullName>
    </submittedName>
</protein>
<proteinExistence type="predicted"/>
<sequence length="171" mass="20325">MGRHTKVVYREIQRPRSILWWVFNLLPATFMWYWFIQQTIFGVPMGNKPAPDIVAIIFWVIFGIVFPVFMLWLLKLIIEVRKDGIYLRFVPFHFKYKQFLFEDINDFKSITYSPLERFGGWGVRINSKDETAYIMNGKEGIELRLRYNTVVIGTQKPAELKNALNLAQRIN</sequence>
<keyword evidence="1" id="KW-0472">Membrane</keyword>
<feature type="transmembrane region" description="Helical" evidence="1">
    <location>
        <begin position="56"/>
        <end position="78"/>
    </location>
</feature>
<keyword evidence="3" id="KW-1185">Reference proteome</keyword>
<dbReference type="InterPro" id="IPR046139">
    <property type="entry name" value="DUF6141"/>
</dbReference>
<dbReference type="AlphaFoldDB" id="A0A6N8FEA4"/>
<keyword evidence="1" id="KW-1133">Transmembrane helix</keyword>
<evidence type="ECO:0000256" key="1">
    <source>
        <dbReference type="SAM" id="Phobius"/>
    </source>
</evidence>
<dbReference type="Proteomes" id="UP000469125">
    <property type="component" value="Unassembled WGS sequence"/>
</dbReference>
<comment type="caution">
    <text evidence="2">The sequence shown here is derived from an EMBL/GenBank/DDBJ whole genome shotgun (WGS) entry which is preliminary data.</text>
</comment>
<dbReference type="EMBL" id="WOCA01000003">
    <property type="protein sequence ID" value="MUK87860.1"/>
    <property type="molecule type" value="Genomic_DNA"/>
</dbReference>
<feature type="transmembrane region" description="Helical" evidence="1">
    <location>
        <begin position="18"/>
        <end position="36"/>
    </location>
</feature>